<dbReference type="Proteomes" id="UP001497600">
    <property type="component" value="Chromosome E"/>
</dbReference>
<keyword evidence="2 5" id="KW-0812">Transmembrane</keyword>
<name>A0ABP0EIJ1_9ASCO</name>
<dbReference type="InterPro" id="IPR052263">
    <property type="entry name" value="GPI_Anchor_Biosynth"/>
</dbReference>
<reference evidence="7 8" key="1">
    <citation type="submission" date="2024-01" db="EMBL/GenBank/DDBJ databases">
        <authorList>
            <consortium name="Genoscope - CEA"/>
            <person name="William W."/>
        </authorList>
    </citation>
    <scope>NUCLEOTIDE SEQUENCE [LARGE SCALE GENOMIC DNA]</scope>
    <source>
        <strain evidence="7 8">29B2s-10</strain>
    </source>
</reference>
<sequence length="159" mass="17793">MNIFLSPSPTPESSEDTLARQSDVTVATNITSYAEYKGFFVYVLTSITLTVWAAWSLIPDEMLNAVSISYYPDKYWSMAIPSYFLMAMLFTYVAHVLWNTEIETIPLDDVRNFVDENAVLAGYAGGDCDATEASIPWVWKYSSGVRDLPIGLVNEVLYG</sequence>
<dbReference type="EMBL" id="OZ004257">
    <property type="protein sequence ID" value="CAK7910030.1"/>
    <property type="molecule type" value="Genomic_DNA"/>
</dbReference>
<proteinExistence type="predicted"/>
<organism evidence="7 8">
    <name type="scientific">[Candida] anglica</name>
    <dbReference type="NCBI Taxonomy" id="148631"/>
    <lineage>
        <taxon>Eukaryota</taxon>
        <taxon>Fungi</taxon>
        <taxon>Dikarya</taxon>
        <taxon>Ascomycota</taxon>
        <taxon>Saccharomycotina</taxon>
        <taxon>Pichiomycetes</taxon>
        <taxon>Debaryomycetaceae</taxon>
        <taxon>Kurtzmaniella</taxon>
    </lineage>
</organism>
<comment type="subcellular location">
    <subcellularLocation>
        <location evidence="1">Membrane</location>
        <topology evidence="1">Multi-pass membrane protein</topology>
    </subcellularLocation>
</comment>
<dbReference type="PANTHER" id="PTHR46346">
    <property type="entry name" value="PHOSPHATIDYLINOSITOL N-ACETYLGLUCOSAMINYLTRANSFERASE SUBUNIT P"/>
    <property type="match status" value="1"/>
</dbReference>
<dbReference type="Pfam" id="PF08510">
    <property type="entry name" value="PIG-P"/>
    <property type="match status" value="1"/>
</dbReference>
<evidence type="ECO:0000313" key="8">
    <source>
        <dbReference type="Proteomes" id="UP001497600"/>
    </source>
</evidence>
<evidence type="ECO:0000256" key="3">
    <source>
        <dbReference type="ARBA" id="ARBA00022989"/>
    </source>
</evidence>
<accession>A0ABP0EIJ1</accession>
<feature type="domain" description="PIG-P" evidence="6">
    <location>
        <begin position="34"/>
        <end position="158"/>
    </location>
</feature>
<dbReference type="PANTHER" id="PTHR46346:SF1">
    <property type="entry name" value="PHOSPHATIDYLINOSITOL N-ACETYLGLUCOSAMINYLTRANSFERASE SUBUNIT P"/>
    <property type="match status" value="1"/>
</dbReference>
<keyword evidence="4 5" id="KW-0472">Membrane</keyword>
<feature type="transmembrane region" description="Helical" evidence="5">
    <location>
        <begin position="78"/>
        <end position="98"/>
    </location>
</feature>
<protein>
    <recommendedName>
        <fullName evidence="6">PIG-P domain-containing protein</fullName>
    </recommendedName>
</protein>
<evidence type="ECO:0000256" key="1">
    <source>
        <dbReference type="ARBA" id="ARBA00004141"/>
    </source>
</evidence>
<evidence type="ECO:0000256" key="4">
    <source>
        <dbReference type="ARBA" id="ARBA00023136"/>
    </source>
</evidence>
<keyword evidence="3 5" id="KW-1133">Transmembrane helix</keyword>
<evidence type="ECO:0000313" key="7">
    <source>
        <dbReference type="EMBL" id="CAK7910030.1"/>
    </source>
</evidence>
<keyword evidence="8" id="KW-1185">Reference proteome</keyword>
<gene>
    <name evidence="7" type="ORF">CAAN4_E17700</name>
</gene>
<feature type="transmembrane region" description="Helical" evidence="5">
    <location>
        <begin position="39"/>
        <end position="58"/>
    </location>
</feature>
<evidence type="ECO:0000256" key="2">
    <source>
        <dbReference type="ARBA" id="ARBA00022692"/>
    </source>
</evidence>
<dbReference type="InterPro" id="IPR013717">
    <property type="entry name" value="PIG-P"/>
</dbReference>
<evidence type="ECO:0000256" key="5">
    <source>
        <dbReference type="SAM" id="Phobius"/>
    </source>
</evidence>
<evidence type="ECO:0000259" key="6">
    <source>
        <dbReference type="Pfam" id="PF08510"/>
    </source>
</evidence>